<feature type="transmembrane region" description="Helical" evidence="1">
    <location>
        <begin position="144"/>
        <end position="161"/>
    </location>
</feature>
<comment type="caution">
    <text evidence="2">The sequence shown here is derived from an EMBL/GenBank/DDBJ whole genome shotgun (WGS) entry which is preliminary data.</text>
</comment>
<keyword evidence="1" id="KW-0812">Transmembrane</keyword>
<feature type="transmembrane region" description="Helical" evidence="1">
    <location>
        <begin position="195"/>
        <end position="215"/>
    </location>
</feature>
<proteinExistence type="predicted"/>
<evidence type="ECO:0000256" key="1">
    <source>
        <dbReference type="SAM" id="Phobius"/>
    </source>
</evidence>
<name>A0A2N1PKA7_9BACT</name>
<protein>
    <submittedName>
        <fullName evidence="2">Uncharacterized protein</fullName>
    </submittedName>
</protein>
<sequence>MKKISISVYSLFVALFVSSLQISPVSALGKVTLSNEAMIAFHFLSMAVFFIIGSVADLLLIKFFLKNSDFAKQYKIKTFCYIWSVFIFSIFSGISMARFSAKLNIDYLLIKHGDISIEFTVIALILSLFFLFRSIKKLDAPEKQFRDFLISMMILSISLFAWPDIQLIYKIGLLTFLIFYFLFTPIKYDEKIPATITWFFSVAALFCWAMHINVITTLDSFFFNGALTWQFLLWLIVSITLLIILHKKNNWKKYFFRISLFILIFSLSLMSVYLRNDNSKMNIKAFKLNAGPIQDNLLIFLTVPKKVSEILINDKLRLHLEIKQMYNSFIDLGKDVWSHLEKEDYYWNSFWISPIKPQSQFSLENPYIKGKSLRNGVTFGIEDFTIDEELKKELLMRQKLEKEVVFNVYVLMDSQGIATVKGVELLKVVPQRSNKKGIKIELYQEPEFDIH</sequence>
<gene>
    <name evidence="2" type="ORF">CVV64_17260</name>
</gene>
<evidence type="ECO:0000313" key="2">
    <source>
        <dbReference type="EMBL" id="PKK88749.1"/>
    </source>
</evidence>
<keyword evidence="1" id="KW-0472">Membrane</keyword>
<dbReference type="EMBL" id="PGXC01000035">
    <property type="protein sequence ID" value="PKK88749.1"/>
    <property type="molecule type" value="Genomic_DNA"/>
</dbReference>
<organism evidence="2 3">
    <name type="scientific">Candidatus Wallbacteria bacterium HGW-Wallbacteria-1</name>
    <dbReference type="NCBI Taxonomy" id="2013854"/>
    <lineage>
        <taxon>Bacteria</taxon>
        <taxon>Candidatus Walliibacteriota</taxon>
    </lineage>
</organism>
<feature type="transmembrane region" description="Helical" evidence="1">
    <location>
        <begin position="254"/>
        <end position="274"/>
    </location>
</feature>
<keyword evidence="1" id="KW-1133">Transmembrane helix</keyword>
<feature type="transmembrane region" description="Helical" evidence="1">
    <location>
        <begin position="39"/>
        <end position="60"/>
    </location>
</feature>
<feature type="transmembrane region" description="Helical" evidence="1">
    <location>
        <begin position="113"/>
        <end position="132"/>
    </location>
</feature>
<accession>A0A2N1PKA7</accession>
<dbReference type="Proteomes" id="UP000233256">
    <property type="component" value="Unassembled WGS sequence"/>
</dbReference>
<feature type="transmembrane region" description="Helical" evidence="1">
    <location>
        <begin position="81"/>
        <end position="101"/>
    </location>
</feature>
<evidence type="ECO:0000313" key="3">
    <source>
        <dbReference type="Proteomes" id="UP000233256"/>
    </source>
</evidence>
<dbReference type="AlphaFoldDB" id="A0A2N1PKA7"/>
<feature type="transmembrane region" description="Helical" evidence="1">
    <location>
        <begin position="167"/>
        <end position="183"/>
    </location>
</feature>
<reference evidence="2 3" key="1">
    <citation type="journal article" date="2017" name="ISME J.">
        <title>Potential for microbial H2 and metal transformations associated with novel bacteria and archaea in deep terrestrial subsurface sediments.</title>
        <authorList>
            <person name="Hernsdorf A.W."/>
            <person name="Amano Y."/>
            <person name="Miyakawa K."/>
            <person name="Ise K."/>
            <person name="Suzuki Y."/>
            <person name="Anantharaman K."/>
            <person name="Probst A."/>
            <person name="Burstein D."/>
            <person name="Thomas B.C."/>
            <person name="Banfield J.F."/>
        </authorList>
    </citation>
    <scope>NUCLEOTIDE SEQUENCE [LARGE SCALE GENOMIC DNA]</scope>
    <source>
        <strain evidence="2">HGW-Wallbacteria-1</strain>
    </source>
</reference>
<feature type="transmembrane region" description="Helical" evidence="1">
    <location>
        <begin position="221"/>
        <end position="245"/>
    </location>
</feature>